<dbReference type="PANTHER" id="PTHR11570:SF0">
    <property type="entry name" value="S-ADENOSYLMETHIONINE DECARBOXYLASE PROENZYME"/>
    <property type="match status" value="1"/>
</dbReference>
<evidence type="ECO:0000256" key="1">
    <source>
        <dbReference type="ARBA" id="ARBA00002587"/>
    </source>
</evidence>
<evidence type="ECO:0000313" key="15">
    <source>
        <dbReference type="EMBL" id="CAG5106897.1"/>
    </source>
</evidence>
<evidence type="ECO:0000256" key="3">
    <source>
        <dbReference type="ARBA" id="ARBA00008466"/>
    </source>
</evidence>
<sequence length="363" mass="41309">MAAQDFIRVTASCLRANFISYRAWSKKFKWLVPDHFFEGAEKLLSIWFTTEEGKGEEHGDLKKIPRGKWDELVRGVDAEILSEIEDEDVRAFILSESSLFVFENRIIVKTCGTTRCLKALEYSITLAAKMCGLTRLQDVFYSRRNFLQPKAQVDMHSSFSDEVGYLDKFVEGGAPYVMGKVNIDCWFFYTKVQRSSTGVSIGQPDQRFELIMSDLDPQAMKQFYYSSNQTGHAATLSSGISKLIPGARIDSHMFQPCGYSCNAIIPGGFYFTIHITPETDFSFASFETNHPDGNHAGFMEKVLNIFKPGHLIVTKLANQLSKTNVMSDFRLENYDLQDLQITKYPCYDVHYSSYDVRSLADHC</sequence>
<dbReference type="InterPro" id="IPR001985">
    <property type="entry name" value="S-AdoMet_decarboxylase_euk"/>
</dbReference>
<keyword evidence="4 14" id="KW-0949">S-adenosyl-L-methionine</keyword>
<evidence type="ECO:0000256" key="10">
    <source>
        <dbReference type="ARBA" id="ARBA00023239"/>
    </source>
</evidence>
<evidence type="ECO:0000256" key="11">
    <source>
        <dbReference type="ARBA" id="ARBA00023270"/>
    </source>
</evidence>
<reference evidence="15 16" key="1">
    <citation type="submission" date="2021-04" db="EMBL/GenBank/DDBJ databases">
        <authorList>
            <person name="Bliznina A."/>
        </authorList>
    </citation>
    <scope>NUCLEOTIDE SEQUENCE [LARGE SCALE GENOMIC DNA]</scope>
</reference>
<keyword evidence="11 14" id="KW-0704">Schiff base</keyword>
<dbReference type="InterPro" id="IPR048283">
    <property type="entry name" value="AdoMetDC-like"/>
</dbReference>
<evidence type="ECO:0000256" key="5">
    <source>
        <dbReference type="ARBA" id="ARBA00022793"/>
    </source>
</evidence>
<evidence type="ECO:0000256" key="8">
    <source>
        <dbReference type="ARBA" id="ARBA00023115"/>
    </source>
</evidence>
<evidence type="ECO:0000256" key="9">
    <source>
        <dbReference type="ARBA" id="ARBA00023145"/>
    </source>
</evidence>
<keyword evidence="12 14" id="KW-0670">Pyruvate</keyword>
<dbReference type="NCBIfam" id="TIGR00535">
    <property type="entry name" value="SAM_DCase"/>
    <property type="match status" value="1"/>
</dbReference>
<dbReference type="Gene3D" id="3.60.90.10">
    <property type="entry name" value="S-adenosylmethionine decarboxylase"/>
    <property type="match status" value="1"/>
</dbReference>
<evidence type="ECO:0000256" key="2">
    <source>
        <dbReference type="ARBA" id="ARBA00004911"/>
    </source>
</evidence>
<evidence type="ECO:0000313" key="16">
    <source>
        <dbReference type="Proteomes" id="UP001158576"/>
    </source>
</evidence>
<dbReference type="PANTHER" id="PTHR11570">
    <property type="entry name" value="S-ADENOSYLMETHIONINE DECARBOXYLASE"/>
    <property type="match status" value="1"/>
</dbReference>
<dbReference type="InterPro" id="IPR018166">
    <property type="entry name" value="S-AdoMet_deCO2ase_CS"/>
</dbReference>
<dbReference type="SUPFAM" id="SSF56276">
    <property type="entry name" value="S-adenosylmethionine decarboxylase"/>
    <property type="match status" value="1"/>
</dbReference>
<evidence type="ECO:0000256" key="14">
    <source>
        <dbReference type="PIRNR" id="PIRNR001355"/>
    </source>
</evidence>
<comment type="pathway">
    <text evidence="2 14">Amine and polyamine biosynthesis; S-adenosylmethioninamine biosynthesis; S-adenosylmethioninamine from S-adenosyl-L-methionine: step 1/1.</text>
</comment>
<comment type="cofactor">
    <cofactor evidence="14">
        <name>pyruvate</name>
        <dbReference type="ChEBI" id="CHEBI:15361"/>
    </cofactor>
    <text evidence="14">Binds 1 pyruvoyl group covalently per subunit.</text>
</comment>
<evidence type="ECO:0000256" key="6">
    <source>
        <dbReference type="ARBA" id="ARBA00022813"/>
    </source>
</evidence>
<keyword evidence="16" id="KW-1185">Reference proteome</keyword>
<name>A0ABN7ST01_OIKDI</name>
<evidence type="ECO:0000256" key="13">
    <source>
        <dbReference type="ARBA" id="ARBA00048112"/>
    </source>
</evidence>
<dbReference type="Proteomes" id="UP001158576">
    <property type="component" value="Chromosome 1"/>
</dbReference>
<keyword evidence="10 14" id="KW-0456">Lyase</keyword>
<evidence type="ECO:0000256" key="12">
    <source>
        <dbReference type="ARBA" id="ARBA00023317"/>
    </source>
</evidence>
<dbReference type="PROSITE" id="PS01336">
    <property type="entry name" value="ADOMETDC"/>
    <property type="match status" value="1"/>
</dbReference>
<organism evidence="15 16">
    <name type="scientific">Oikopleura dioica</name>
    <name type="common">Tunicate</name>
    <dbReference type="NCBI Taxonomy" id="34765"/>
    <lineage>
        <taxon>Eukaryota</taxon>
        <taxon>Metazoa</taxon>
        <taxon>Chordata</taxon>
        <taxon>Tunicata</taxon>
        <taxon>Appendicularia</taxon>
        <taxon>Copelata</taxon>
        <taxon>Oikopleuridae</taxon>
        <taxon>Oikopleura</taxon>
    </lineage>
</organism>
<dbReference type="EC" id="4.1.1.50" evidence="14"/>
<evidence type="ECO:0000256" key="4">
    <source>
        <dbReference type="ARBA" id="ARBA00022691"/>
    </source>
</evidence>
<keyword evidence="6" id="KW-0068">Autocatalytic cleavage</keyword>
<dbReference type="EMBL" id="OU015566">
    <property type="protein sequence ID" value="CAG5106897.1"/>
    <property type="molecule type" value="Genomic_DNA"/>
</dbReference>
<gene>
    <name evidence="15" type="ORF">OKIOD_LOCUS11814</name>
</gene>
<dbReference type="Pfam" id="PF01536">
    <property type="entry name" value="SAM_decarbox"/>
    <property type="match status" value="1"/>
</dbReference>
<keyword evidence="9 14" id="KW-0865">Zymogen</keyword>
<comment type="similarity">
    <text evidence="3 14">Belongs to the eukaryotic AdoMetDC family.</text>
</comment>
<evidence type="ECO:0000256" key="7">
    <source>
        <dbReference type="ARBA" id="ARBA00023066"/>
    </source>
</evidence>
<proteinExistence type="inferred from homology"/>
<dbReference type="InterPro" id="IPR016067">
    <property type="entry name" value="S-AdoMet_deCO2ase_core"/>
</dbReference>
<keyword evidence="5 14" id="KW-0210">Decarboxylase</keyword>
<accession>A0ABN7ST01</accession>
<dbReference type="PIRSF" id="PIRSF001355">
    <property type="entry name" value="S-AdenosylMet_decarboxylase"/>
    <property type="match status" value="1"/>
</dbReference>
<comment type="catalytic activity">
    <reaction evidence="13 14">
        <text>S-adenosyl-L-methionine + H(+) = S-adenosyl 3-(methylsulfanyl)propylamine + CO2</text>
        <dbReference type="Rhea" id="RHEA:15981"/>
        <dbReference type="ChEBI" id="CHEBI:15378"/>
        <dbReference type="ChEBI" id="CHEBI:16526"/>
        <dbReference type="ChEBI" id="CHEBI:57443"/>
        <dbReference type="ChEBI" id="CHEBI:59789"/>
        <dbReference type="EC" id="4.1.1.50"/>
    </reaction>
</comment>
<keyword evidence="8 14" id="KW-0620">Polyamine biosynthesis</keyword>
<keyword evidence="7 14" id="KW-0745">Spermidine biosynthesis</keyword>
<protein>
    <recommendedName>
        <fullName evidence="14">S-adenosylmethionine decarboxylase proenzyme</fullName>
        <ecNumber evidence="14">4.1.1.50</ecNumber>
    </recommendedName>
</protein>
<comment type="function">
    <text evidence="1">Essential for biosynthesis of the polyamines spermidine and spermine. Promotes maintenance and self-renewal of embryonic stem cells, by maintaining spermine levels.</text>
</comment>